<dbReference type="AlphaFoldDB" id="A0A1X7V458"/>
<dbReference type="InterPro" id="IPR036388">
    <property type="entry name" value="WH-like_DNA-bd_sf"/>
</dbReference>
<dbReference type="OMA" id="IDCSTIC"/>
<dbReference type="PANTHER" id="PTHR46564:SF1">
    <property type="entry name" value="TRANSPOSASE"/>
    <property type="match status" value="1"/>
</dbReference>
<dbReference type="Gene3D" id="1.10.10.10">
    <property type="entry name" value="Winged helix-like DNA-binding domain superfamily/Winged helix DNA-binding domain"/>
    <property type="match status" value="1"/>
</dbReference>
<dbReference type="EnsemblMetazoa" id="Aqu2.1.34741_001">
    <property type="protein sequence ID" value="Aqu2.1.34741_001"/>
    <property type="gene ID" value="Aqu2.1.34741"/>
</dbReference>
<proteinExistence type="predicted"/>
<sequence>MATSSEPARTAAYSNDLRWKMVYQKEGLSVPYSSIASNLCVDISTVIRVVKRFRETGAVTKKPYPTEILNKKLTQVLQFFILDLVLTNPGIYLHEIQLKIQEEFYVTIDCSTICRFLHKSGFSHQRLRIVASQQNESLRATYAIDISLYHNDMLIFVDETGCDRRDLIRKKGYCIRGKPAVKHKLLLRGEHISVIAAISTKGLLDVKICRGGVDSDTFYD</sequence>
<evidence type="ECO:0008006" key="2">
    <source>
        <dbReference type="Google" id="ProtNLM"/>
    </source>
</evidence>
<dbReference type="InParanoid" id="A0A1X7V458"/>
<dbReference type="PANTHER" id="PTHR46564">
    <property type="entry name" value="TRANSPOSASE"/>
    <property type="match status" value="1"/>
</dbReference>
<accession>A0A1X7V458</accession>
<dbReference type="OrthoDB" id="5980266at2759"/>
<organism evidence="1">
    <name type="scientific">Amphimedon queenslandica</name>
    <name type="common">Sponge</name>
    <dbReference type="NCBI Taxonomy" id="400682"/>
    <lineage>
        <taxon>Eukaryota</taxon>
        <taxon>Metazoa</taxon>
        <taxon>Porifera</taxon>
        <taxon>Demospongiae</taxon>
        <taxon>Heteroscleromorpha</taxon>
        <taxon>Haplosclerida</taxon>
        <taxon>Niphatidae</taxon>
        <taxon>Amphimedon</taxon>
    </lineage>
</organism>
<dbReference type="InterPro" id="IPR009057">
    <property type="entry name" value="Homeodomain-like_sf"/>
</dbReference>
<dbReference type="SUPFAM" id="SSF46689">
    <property type="entry name" value="Homeodomain-like"/>
    <property type="match status" value="1"/>
</dbReference>
<protein>
    <recommendedName>
        <fullName evidence="2">Paired domain-containing protein</fullName>
    </recommendedName>
</protein>
<evidence type="ECO:0000313" key="1">
    <source>
        <dbReference type="EnsemblMetazoa" id="Aqu2.1.34741_001"/>
    </source>
</evidence>
<name>A0A1X7V458_AMPQE</name>
<reference evidence="1" key="1">
    <citation type="submission" date="2017-05" db="UniProtKB">
        <authorList>
            <consortium name="EnsemblMetazoa"/>
        </authorList>
    </citation>
    <scope>IDENTIFICATION</scope>
</reference>